<dbReference type="GO" id="GO:0006145">
    <property type="term" value="P:purine nucleobase catabolic process"/>
    <property type="evidence" value="ECO:0007669"/>
    <property type="project" value="TreeGrafter"/>
</dbReference>
<evidence type="ECO:0000259" key="7">
    <source>
        <dbReference type="Pfam" id="PF12890"/>
    </source>
</evidence>
<comment type="pathway">
    <text evidence="6">Pyrimidine metabolism; UMP biosynthesis via de novo pathway; (S)-dihydroorotate from bicarbonate: step 3/3.</text>
</comment>
<feature type="binding site" evidence="6">
    <location>
        <position position="307"/>
    </location>
    <ligand>
        <name>substrate</name>
    </ligand>
</feature>
<name>A0A099IC14_CLOIN</name>
<dbReference type="Pfam" id="PF12890">
    <property type="entry name" value="DHOase"/>
    <property type="match status" value="1"/>
</dbReference>
<feature type="active site" evidence="6">
    <location>
        <position position="303"/>
    </location>
</feature>
<sequence length="430" mass="47709">MKLIQQARILTKGNETEIMDVLFDETQIVKIAKHIDPALAQEIIPAENCVLLSGLIDVHAHLREPGYAHKETIASGTAAAAHGGFTTIMAMPNVIPYPDNMETMKTYLTKIKQDSRVHVIPYACITKAEASQKLSDMEGLSAMGIHAFSDDGVGVATADMMKAAMQKCREVDGIIVAHTEDMSYRKPNACMHEGIRSKQLGLTGIPSACEYAQFQRDLALVRETGCRYHVCHMSAQESVESLRRAKKEGLDVSGEVTAHHLLLNEMAVENANHKMNPPLRSEEDRQALIQGLLDGTIDMIANDHAPHSEEEKSRGMEKAPFGIVALETAFPLLYTRFVKEEGIFTLEQLVYWMSEAPAKRFQMERRGKLKEGNASDFVLMDLDSVRKIEKQGFYSMGKNTPFDGIVCSGFAVKTFVDGICVYDNREGLLK</sequence>
<feature type="binding site" evidence="6">
    <location>
        <position position="276"/>
    </location>
    <ligand>
        <name>substrate</name>
    </ligand>
</feature>
<dbReference type="EMBL" id="JQIF01000001">
    <property type="protein sequence ID" value="KGJ55086.1"/>
    <property type="molecule type" value="Genomic_DNA"/>
</dbReference>
<evidence type="ECO:0000256" key="4">
    <source>
        <dbReference type="ARBA" id="ARBA00022801"/>
    </source>
</evidence>
<evidence type="ECO:0000256" key="2">
    <source>
        <dbReference type="ARBA" id="ARBA00010286"/>
    </source>
</evidence>
<evidence type="ECO:0000256" key="1">
    <source>
        <dbReference type="ARBA" id="ARBA00002368"/>
    </source>
</evidence>
<dbReference type="RefSeq" id="WP_044903355.1">
    <property type="nucleotide sequence ID" value="NZ_JQIF01000001.1"/>
</dbReference>
<feature type="binding site" evidence="6">
    <location>
        <position position="232"/>
    </location>
    <ligand>
        <name>Zn(2+)</name>
        <dbReference type="ChEBI" id="CHEBI:29105"/>
        <label>2</label>
    </ligand>
</feature>
<organism evidence="8 9">
    <name type="scientific">Clostridium innocuum</name>
    <dbReference type="NCBI Taxonomy" id="1522"/>
    <lineage>
        <taxon>Bacteria</taxon>
        <taxon>Bacillati</taxon>
        <taxon>Bacillota</taxon>
        <taxon>Clostridia</taxon>
        <taxon>Eubacteriales</taxon>
        <taxon>Clostridiaceae</taxon>
        <taxon>Clostridium</taxon>
    </lineage>
</organism>
<dbReference type="HAMAP" id="MF_00220_B">
    <property type="entry name" value="PyrC_classI_B"/>
    <property type="match status" value="1"/>
</dbReference>
<dbReference type="InterPro" id="IPR011059">
    <property type="entry name" value="Metal-dep_hydrolase_composite"/>
</dbReference>
<feature type="binding site" evidence="6">
    <location>
        <position position="93"/>
    </location>
    <ligand>
        <name>substrate</name>
    </ligand>
</feature>
<feature type="binding site" evidence="6">
    <location>
        <position position="151"/>
    </location>
    <ligand>
        <name>Zn(2+)</name>
        <dbReference type="ChEBI" id="CHEBI:29105"/>
        <label>1</label>
    </ligand>
</feature>
<feature type="binding site" evidence="6">
    <location>
        <position position="61"/>
    </location>
    <ligand>
        <name>Zn(2+)</name>
        <dbReference type="ChEBI" id="CHEBI:29105"/>
        <label>1</label>
    </ligand>
</feature>
<comment type="cofactor">
    <cofactor evidence="6">
        <name>Zn(2+)</name>
        <dbReference type="ChEBI" id="CHEBI:29105"/>
    </cofactor>
    <text evidence="6">Binds 2 Zn(2+) ions per subunit.</text>
</comment>
<feature type="binding site" evidence="6">
    <location>
        <position position="151"/>
    </location>
    <ligand>
        <name>Zn(2+)</name>
        <dbReference type="ChEBI" id="CHEBI:29105"/>
        <label>2</label>
    </ligand>
</feature>
<comment type="caution">
    <text evidence="8">The sequence shown here is derived from an EMBL/GenBank/DDBJ whole genome shotgun (WGS) entry which is preliminary data.</text>
</comment>
<dbReference type="GO" id="GO:0008270">
    <property type="term" value="F:zinc ion binding"/>
    <property type="evidence" value="ECO:0007669"/>
    <property type="project" value="UniProtKB-UniRule"/>
</dbReference>
<feature type="binding site" evidence="6">
    <location>
        <begin position="321"/>
        <end position="322"/>
    </location>
    <ligand>
        <name>substrate</name>
    </ligand>
</feature>
<dbReference type="PROSITE" id="PS00482">
    <property type="entry name" value="DIHYDROOROTASE_1"/>
    <property type="match status" value="1"/>
</dbReference>
<protein>
    <recommendedName>
        <fullName evidence="6">Dihydroorotase</fullName>
        <shortName evidence="6">DHOase</shortName>
        <ecNumber evidence="6">3.5.2.3</ecNumber>
    </recommendedName>
</protein>
<evidence type="ECO:0000256" key="6">
    <source>
        <dbReference type="HAMAP-Rule" id="MF_00220"/>
    </source>
</evidence>
<accession>A0A099IC14</accession>
<gene>
    <name evidence="6" type="primary">pyrC</name>
    <name evidence="8" type="ORF">CIAN88_00485</name>
</gene>
<keyword evidence="6" id="KW-0862">Zinc</keyword>
<feature type="binding site" evidence="6">
    <location>
        <begin position="61"/>
        <end position="63"/>
    </location>
    <ligand>
        <name>substrate</name>
    </ligand>
</feature>
<evidence type="ECO:0000256" key="5">
    <source>
        <dbReference type="ARBA" id="ARBA00022975"/>
    </source>
</evidence>
<dbReference type="PANTHER" id="PTHR43668">
    <property type="entry name" value="ALLANTOINASE"/>
    <property type="match status" value="1"/>
</dbReference>
<dbReference type="SUPFAM" id="SSF51556">
    <property type="entry name" value="Metallo-dependent hydrolases"/>
    <property type="match status" value="1"/>
</dbReference>
<dbReference type="InterPro" id="IPR004722">
    <property type="entry name" value="DHOase"/>
</dbReference>
<dbReference type="GO" id="GO:0044205">
    <property type="term" value="P:'de novo' UMP biosynthetic process"/>
    <property type="evidence" value="ECO:0007669"/>
    <property type="project" value="UniProtKB-UniRule"/>
</dbReference>
<dbReference type="InterPro" id="IPR032466">
    <property type="entry name" value="Metal_Hydrolase"/>
</dbReference>
<dbReference type="InterPro" id="IPR002195">
    <property type="entry name" value="Dihydroorotase_CS"/>
</dbReference>
<keyword evidence="5 6" id="KW-0665">Pyrimidine biosynthesis</keyword>
<comment type="similarity">
    <text evidence="2 6">Belongs to the metallo-dependent hydrolases superfamily. DHOase family. Class I DHOase subfamily.</text>
</comment>
<dbReference type="InterPro" id="IPR024403">
    <property type="entry name" value="DHOase_cat"/>
</dbReference>
<feature type="binding site" evidence="6">
    <location>
        <position position="303"/>
    </location>
    <ligand>
        <name>Zn(2+)</name>
        <dbReference type="ChEBI" id="CHEBI:29105"/>
        <label>1</label>
    </ligand>
</feature>
<dbReference type="CDD" id="cd01317">
    <property type="entry name" value="DHOase_IIa"/>
    <property type="match status" value="1"/>
</dbReference>
<feature type="binding site" evidence="6">
    <location>
        <position position="178"/>
    </location>
    <ligand>
        <name>Zn(2+)</name>
        <dbReference type="ChEBI" id="CHEBI:29105"/>
        <label>2</label>
    </ligand>
</feature>
<comment type="catalytic activity">
    <reaction evidence="6">
        <text>(S)-dihydroorotate + H2O = N-carbamoyl-L-aspartate + H(+)</text>
        <dbReference type="Rhea" id="RHEA:24296"/>
        <dbReference type="ChEBI" id="CHEBI:15377"/>
        <dbReference type="ChEBI" id="CHEBI:15378"/>
        <dbReference type="ChEBI" id="CHEBI:30864"/>
        <dbReference type="ChEBI" id="CHEBI:32814"/>
        <dbReference type="EC" id="3.5.2.3"/>
    </reaction>
</comment>
<dbReference type="AlphaFoldDB" id="A0A099IC14"/>
<proteinExistence type="inferred from homology"/>
<dbReference type="InterPro" id="IPR050138">
    <property type="entry name" value="DHOase/Allantoinase_Hydrolase"/>
</dbReference>
<comment type="function">
    <text evidence="1 6">Catalyzes the reversible cyclization of carbamoyl aspartate to dihydroorotate.</text>
</comment>
<feature type="binding site" evidence="6">
    <location>
        <position position="59"/>
    </location>
    <ligand>
        <name>Zn(2+)</name>
        <dbReference type="ChEBI" id="CHEBI:29105"/>
        <label>1</label>
    </ligand>
</feature>
<dbReference type="GO" id="GO:0004038">
    <property type="term" value="F:allantoinase activity"/>
    <property type="evidence" value="ECO:0007669"/>
    <property type="project" value="TreeGrafter"/>
</dbReference>
<dbReference type="Gene3D" id="3.20.20.140">
    <property type="entry name" value="Metal-dependent hydrolases"/>
    <property type="match status" value="1"/>
</dbReference>
<reference evidence="8 9" key="1">
    <citation type="submission" date="2014-08" db="EMBL/GenBank/DDBJ databases">
        <title>Clostridium innocuum, an unnegligible vancomycin-resistant pathogen causing extra-intestinal infections.</title>
        <authorList>
            <person name="Feng Y."/>
            <person name="Chiu C.-H."/>
        </authorList>
    </citation>
    <scope>NUCLEOTIDE SEQUENCE [LARGE SCALE GENOMIC DNA]</scope>
    <source>
        <strain evidence="8 9">AN88</strain>
    </source>
</reference>
<keyword evidence="4 6" id="KW-0378">Hydrolase</keyword>
<dbReference type="NCBIfam" id="TIGR00857">
    <property type="entry name" value="pyrC_multi"/>
    <property type="match status" value="1"/>
</dbReference>
<dbReference type="GO" id="GO:0004151">
    <property type="term" value="F:dihydroorotase activity"/>
    <property type="evidence" value="ECO:0007669"/>
    <property type="project" value="UniProtKB-UniRule"/>
</dbReference>
<dbReference type="EC" id="3.5.2.3" evidence="6"/>
<dbReference type="Proteomes" id="UP000030008">
    <property type="component" value="Unassembled WGS sequence"/>
</dbReference>
<evidence type="ECO:0000256" key="3">
    <source>
        <dbReference type="ARBA" id="ARBA00022723"/>
    </source>
</evidence>
<keyword evidence="3 6" id="KW-0479">Metal-binding</keyword>
<evidence type="ECO:0000313" key="8">
    <source>
        <dbReference type="EMBL" id="KGJ55086.1"/>
    </source>
</evidence>
<dbReference type="SUPFAM" id="SSF51338">
    <property type="entry name" value="Composite domain of metallo-dependent hydrolases"/>
    <property type="match status" value="1"/>
</dbReference>
<dbReference type="UniPathway" id="UPA00070">
    <property type="reaction ID" value="UER00117"/>
</dbReference>
<dbReference type="GO" id="GO:0005737">
    <property type="term" value="C:cytoplasm"/>
    <property type="evidence" value="ECO:0007669"/>
    <property type="project" value="TreeGrafter"/>
</dbReference>
<feature type="domain" description="Dihydroorotase catalytic" evidence="7">
    <location>
        <begin position="50"/>
        <end position="238"/>
    </location>
</feature>
<dbReference type="PANTHER" id="PTHR43668:SF2">
    <property type="entry name" value="ALLANTOINASE"/>
    <property type="match status" value="1"/>
</dbReference>
<evidence type="ECO:0000313" key="9">
    <source>
        <dbReference type="Proteomes" id="UP000030008"/>
    </source>
</evidence>